<feature type="domain" description="Nucleotidyl transferase" evidence="4">
    <location>
        <begin position="92"/>
        <end position="311"/>
    </location>
</feature>
<dbReference type="PANTHER" id="PTHR43584">
    <property type="entry name" value="NUCLEOTIDYL TRANSFERASE"/>
    <property type="match status" value="1"/>
</dbReference>
<organism evidence="5 6">
    <name type="scientific">Candidatus Colwellbacteria bacterium CG23_combo_of_CG06-09_8_20_14_all_42_19</name>
    <dbReference type="NCBI Taxonomy" id="1974541"/>
    <lineage>
        <taxon>Bacteria</taxon>
        <taxon>Candidatus Colwelliibacteriota</taxon>
    </lineage>
</organism>
<feature type="compositionally biased region" description="Polar residues" evidence="3">
    <location>
        <begin position="54"/>
        <end position="65"/>
    </location>
</feature>
<accession>A0A2H0AKR0</accession>
<feature type="region of interest" description="Disordered" evidence="3">
    <location>
        <begin position="41"/>
        <end position="86"/>
    </location>
</feature>
<dbReference type="Proteomes" id="UP000230007">
    <property type="component" value="Unassembled WGS sequence"/>
</dbReference>
<evidence type="ECO:0000256" key="3">
    <source>
        <dbReference type="SAM" id="MobiDB-lite"/>
    </source>
</evidence>
<evidence type="ECO:0000259" key="4">
    <source>
        <dbReference type="Pfam" id="PF00483"/>
    </source>
</evidence>
<dbReference type="CDD" id="cd04181">
    <property type="entry name" value="NTP_transferase"/>
    <property type="match status" value="1"/>
</dbReference>
<name>A0A2H0AKR0_9BACT</name>
<evidence type="ECO:0000256" key="1">
    <source>
        <dbReference type="ARBA" id="ARBA00022679"/>
    </source>
</evidence>
<proteinExistence type="predicted"/>
<keyword evidence="1" id="KW-0808">Transferase</keyword>
<gene>
    <name evidence="5" type="ORF">COX15_01725</name>
</gene>
<keyword evidence="2" id="KW-0548">Nucleotidyltransferase</keyword>
<reference evidence="5 6" key="1">
    <citation type="submission" date="2017-09" db="EMBL/GenBank/DDBJ databases">
        <title>Depth-based differentiation of microbial function through sediment-hosted aquifers and enrichment of novel symbionts in the deep terrestrial subsurface.</title>
        <authorList>
            <person name="Probst A.J."/>
            <person name="Ladd B."/>
            <person name="Jarett J.K."/>
            <person name="Geller-Mcgrath D.E."/>
            <person name="Sieber C.M."/>
            <person name="Emerson J.B."/>
            <person name="Anantharaman K."/>
            <person name="Thomas B.C."/>
            <person name="Malmstrom R."/>
            <person name="Stieglmeier M."/>
            <person name="Klingl A."/>
            <person name="Woyke T."/>
            <person name="Ryan C.M."/>
            <person name="Banfield J.F."/>
        </authorList>
    </citation>
    <scope>NUCLEOTIDE SEQUENCE [LARGE SCALE GENOMIC DNA]</scope>
    <source>
        <strain evidence="5">CG23_combo_of_CG06-09_8_20_14_all_42_19</strain>
    </source>
</reference>
<sequence length="318" mass="35419">MWYARKSIVSSNLTPTALHGIAICCYDFVVDKSGKMRYARKGIGGSNPPASAGTEDSNGKGSENGSFPYRRSFRTEGSESEARNPPASANMKAFIFAAGKGVRLMPLTLSYPKPLIEVAGKPVIHRLFEELPDAISEVVVVIGHKGEMIRNYLGGAFGDKKISYLEIKEQLGTGHVLLGCREYVKNDERFLVIYGDNIYRKNDLERLVANKRAILVRRVPGHRGTGVVTVDSSGRVLKIIEKPDHPISELVVTGAYLLDSNVWNYKPRKRENGEYYINDMLEGLIDNHGVYAEQAEFWMPVGTSEELQNAEKYFDVII</sequence>
<dbReference type="AlphaFoldDB" id="A0A2H0AKR0"/>
<evidence type="ECO:0000256" key="2">
    <source>
        <dbReference type="ARBA" id="ARBA00022695"/>
    </source>
</evidence>
<feature type="compositionally biased region" description="Basic and acidic residues" evidence="3">
    <location>
        <begin position="73"/>
        <end position="82"/>
    </location>
</feature>
<dbReference type="EMBL" id="PCSK01000036">
    <property type="protein sequence ID" value="PIP45999.1"/>
    <property type="molecule type" value="Genomic_DNA"/>
</dbReference>
<dbReference type="PANTHER" id="PTHR43584:SF8">
    <property type="entry name" value="N-ACETYLMURAMATE ALPHA-1-PHOSPHATE URIDYLYLTRANSFERASE"/>
    <property type="match status" value="1"/>
</dbReference>
<dbReference type="InterPro" id="IPR050065">
    <property type="entry name" value="GlmU-like"/>
</dbReference>
<dbReference type="GO" id="GO:0016779">
    <property type="term" value="F:nucleotidyltransferase activity"/>
    <property type="evidence" value="ECO:0007669"/>
    <property type="project" value="UniProtKB-KW"/>
</dbReference>
<dbReference type="Pfam" id="PF00483">
    <property type="entry name" value="NTP_transferase"/>
    <property type="match status" value="1"/>
</dbReference>
<evidence type="ECO:0000313" key="5">
    <source>
        <dbReference type="EMBL" id="PIP45999.1"/>
    </source>
</evidence>
<dbReference type="InterPro" id="IPR029044">
    <property type="entry name" value="Nucleotide-diphossugar_trans"/>
</dbReference>
<dbReference type="InterPro" id="IPR005835">
    <property type="entry name" value="NTP_transferase_dom"/>
</dbReference>
<dbReference type="SUPFAM" id="SSF53448">
    <property type="entry name" value="Nucleotide-diphospho-sugar transferases"/>
    <property type="match status" value="1"/>
</dbReference>
<dbReference type="Gene3D" id="3.90.550.10">
    <property type="entry name" value="Spore Coat Polysaccharide Biosynthesis Protein SpsA, Chain A"/>
    <property type="match status" value="1"/>
</dbReference>
<evidence type="ECO:0000313" key="6">
    <source>
        <dbReference type="Proteomes" id="UP000230007"/>
    </source>
</evidence>
<protein>
    <recommendedName>
        <fullName evidence="4">Nucleotidyl transferase domain-containing protein</fullName>
    </recommendedName>
</protein>
<comment type="caution">
    <text evidence="5">The sequence shown here is derived from an EMBL/GenBank/DDBJ whole genome shotgun (WGS) entry which is preliminary data.</text>
</comment>